<evidence type="ECO:0000259" key="6">
    <source>
        <dbReference type="Pfam" id="PF00700"/>
    </source>
</evidence>
<dbReference type="Pfam" id="PF00700">
    <property type="entry name" value="Flagellin_C"/>
    <property type="match status" value="1"/>
</dbReference>
<dbReference type="InterPro" id="IPR001492">
    <property type="entry name" value="Flagellin"/>
</dbReference>
<organism evidence="7 10">
    <name type="scientific">Hydrogenophaga crassostreae</name>
    <dbReference type="NCBI Taxonomy" id="1763535"/>
    <lineage>
        <taxon>Bacteria</taxon>
        <taxon>Pseudomonadati</taxon>
        <taxon>Pseudomonadota</taxon>
        <taxon>Betaproteobacteria</taxon>
        <taxon>Burkholderiales</taxon>
        <taxon>Comamonadaceae</taxon>
        <taxon>Hydrogenophaga</taxon>
    </lineage>
</organism>
<dbReference type="PANTHER" id="PTHR42792">
    <property type="entry name" value="FLAGELLIN"/>
    <property type="match status" value="1"/>
</dbReference>
<evidence type="ECO:0000313" key="7">
    <source>
        <dbReference type="EMBL" id="AOW12251.1"/>
    </source>
</evidence>
<evidence type="ECO:0000259" key="5">
    <source>
        <dbReference type="Pfam" id="PF00669"/>
    </source>
</evidence>
<evidence type="ECO:0000313" key="9">
    <source>
        <dbReference type="Proteomes" id="UP000185657"/>
    </source>
</evidence>
<dbReference type="KEGG" id="hyl:LPB072_04675"/>
<dbReference type="GO" id="GO:0005576">
    <property type="term" value="C:extracellular region"/>
    <property type="evidence" value="ECO:0007669"/>
    <property type="project" value="UniProtKB-SubCell"/>
</dbReference>
<dbReference type="AlphaFoldDB" id="A0A162YYJ5"/>
<dbReference type="Proteomes" id="UP000185657">
    <property type="component" value="Unassembled WGS sequence"/>
</dbReference>
<feature type="domain" description="Flagellin N-terminal" evidence="5">
    <location>
        <begin position="4"/>
        <end position="138"/>
    </location>
</feature>
<keyword evidence="9" id="KW-1185">Reference proteome</keyword>
<dbReference type="InterPro" id="IPR013384">
    <property type="entry name" value="Flagell_FlgL"/>
</dbReference>
<dbReference type="Gene3D" id="1.20.1330.10">
    <property type="entry name" value="f41 fragment of flagellin, N-terminal domain"/>
    <property type="match status" value="1"/>
</dbReference>
<keyword evidence="7" id="KW-0966">Cell projection</keyword>
<dbReference type="EMBL" id="LVWD01000026">
    <property type="protein sequence ID" value="OAD41197.1"/>
    <property type="molecule type" value="Genomic_DNA"/>
</dbReference>
<dbReference type="InterPro" id="IPR046358">
    <property type="entry name" value="Flagellin_C"/>
</dbReference>
<feature type="domain" description="Flagellin C-terminal" evidence="6">
    <location>
        <begin position="325"/>
        <end position="404"/>
    </location>
</feature>
<proteinExistence type="inferred from homology"/>
<reference evidence="7 10" key="2">
    <citation type="submission" date="2016-10" db="EMBL/GenBank/DDBJ databases">
        <title>Hydorgenophaga sp. LPB0072 isolated from gastropod.</title>
        <authorList>
            <person name="Kim E."/>
            <person name="Yi H."/>
        </authorList>
    </citation>
    <scope>NUCLEOTIDE SEQUENCE [LARGE SCALE GENOMIC DNA]</scope>
    <source>
        <strain evidence="7 10">LPB0072</strain>
    </source>
</reference>
<dbReference type="PANTHER" id="PTHR42792:SF1">
    <property type="entry name" value="FLAGELLAR HOOK-ASSOCIATED PROTEIN 3"/>
    <property type="match status" value="1"/>
</dbReference>
<dbReference type="NCBIfam" id="TIGR02550">
    <property type="entry name" value="flagell_flgL"/>
    <property type="match status" value="1"/>
</dbReference>
<dbReference type="OrthoDB" id="9768249at2"/>
<evidence type="ECO:0000256" key="1">
    <source>
        <dbReference type="ARBA" id="ARBA00004365"/>
    </source>
</evidence>
<evidence type="ECO:0000256" key="3">
    <source>
        <dbReference type="ARBA" id="ARBA00005709"/>
    </source>
</evidence>
<comment type="subcellular location">
    <subcellularLocation>
        <location evidence="1">Bacterial flagellum</location>
    </subcellularLocation>
    <subcellularLocation>
        <location evidence="2">Secreted</location>
    </subcellularLocation>
</comment>
<dbReference type="EMBL" id="CP017476">
    <property type="protein sequence ID" value="AOW12251.1"/>
    <property type="molecule type" value="Genomic_DNA"/>
</dbReference>
<dbReference type="InterPro" id="IPR001029">
    <property type="entry name" value="Flagellin_N"/>
</dbReference>
<gene>
    <name evidence="7" type="ORF">LPB072_04675</name>
    <name evidence="8" type="ORF">LPB72_14925</name>
</gene>
<dbReference type="GO" id="GO:0005198">
    <property type="term" value="F:structural molecule activity"/>
    <property type="evidence" value="ECO:0007669"/>
    <property type="project" value="InterPro"/>
</dbReference>
<reference evidence="8 9" key="1">
    <citation type="submission" date="2016-02" db="EMBL/GenBank/DDBJ databases">
        <title>Draft genome sequence of Hydrogenophaga sp. LPB0072.</title>
        <authorList>
            <person name="Shin S.-K."/>
            <person name="Yi H."/>
        </authorList>
    </citation>
    <scope>NUCLEOTIDE SEQUENCE [LARGE SCALE GENOMIC DNA]</scope>
    <source>
        <strain evidence="8 9">LPB0072</strain>
    </source>
</reference>
<keyword evidence="4" id="KW-0975">Bacterial flagellum</keyword>
<protein>
    <submittedName>
        <fullName evidence="7">Flagellar hook-associated protein 3</fullName>
    </submittedName>
</protein>
<name>A0A162YYJ5_9BURK</name>
<accession>A0A162YYJ5</accession>
<dbReference type="Proteomes" id="UP000185680">
    <property type="component" value="Chromosome"/>
</dbReference>
<evidence type="ECO:0000256" key="4">
    <source>
        <dbReference type="ARBA" id="ARBA00023143"/>
    </source>
</evidence>
<dbReference type="SUPFAM" id="SSF64518">
    <property type="entry name" value="Phase 1 flagellin"/>
    <property type="match status" value="1"/>
</dbReference>
<evidence type="ECO:0000313" key="8">
    <source>
        <dbReference type="EMBL" id="OAD41197.1"/>
    </source>
</evidence>
<comment type="similarity">
    <text evidence="3">Belongs to the bacterial flagellin family.</text>
</comment>
<dbReference type="Pfam" id="PF00669">
    <property type="entry name" value="Flagellin_N"/>
    <property type="match status" value="1"/>
</dbReference>
<dbReference type="GO" id="GO:0071973">
    <property type="term" value="P:bacterial-type flagellum-dependent cell motility"/>
    <property type="evidence" value="ECO:0007669"/>
    <property type="project" value="InterPro"/>
</dbReference>
<evidence type="ECO:0000256" key="2">
    <source>
        <dbReference type="ARBA" id="ARBA00004613"/>
    </source>
</evidence>
<sequence length="405" mass="42390">MRVATANSYDNTISQLTKRQAELSALQGQISTGKRVQKASDDPVAAVLSEAAQNRLTRVKADQRALETSKTSITQGESALGQAGEILQDVRDLLVSAGNGSYGPSEYKDIASQIEGMRDQLLAVANQKDSSGRTLFGGLGGAAVPFVDSFGAGGNGVTFQGLRGQEATGDNSLPQSFDGNAVFMRVPQGNGSFVLNTVAGNAGSVRTDTGQVTNPSALTGQNYSISFADNAGTMEYSVTNTTTGLPVAGQTGMPYAQGTSIAFDGLSFVANGTPQTGDAITLDASAPSTDIFKVLQDAVNALRSATSTNPSELIQNIGRSMAELDSGHDRILQARSLAGAWLNRADDTEALLSGRAIAHQTEQSNLEDLDMVQGISDFQNQQTGLQAALQSYAQVQRLSLFQYIS</sequence>
<keyword evidence="7" id="KW-0282">Flagellum</keyword>
<dbReference type="GO" id="GO:0009424">
    <property type="term" value="C:bacterial-type flagellum hook"/>
    <property type="evidence" value="ECO:0007669"/>
    <property type="project" value="InterPro"/>
</dbReference>
<keyword evidence="7" id="KW-0969">Cilium</keyword>
<dbReference type="RefSeq" id="WP_066092251.1">
    <property type="nucleotide sequence ID" value="NZ_CP017476.1"/>
</dbReference>
<evidence type="ECO:0000313" key="10">
    <source>
        <dbReference type="Proteomes" id="UP000185680"/>
    </source>
</evidence>
<dbReference type="STRING" id="1763535.LPB072_04675"/>